<organism evidence="2">
    <name type="scientific">uncultured Caudovirales phage</name>
    <dbReference type="NCBI Taxonomy" id="2100421"/>
    <lineage>
        <taxon>Viruses</taxon>
        <taxon>Duplodnaviria</taxon>
        <taxon>Heunggongvirae</taxon>
        <taxon>Uroviricota</taxon>
        <taxon>Caudoviricetes</taxon>
        <taxon>Peduoviridae</taxon>
        <taxon>Maltschvirus</taxon>
        <taxon>Maltschvirus maltsch</taxon>
    </lineage>
</organism>
<evidence type="ECO:0000313" key="2">
    <source>
        <dbReference type="EMBL" id="CAB4190983.1"/>
    </source>
</evidence>
<sequence>MPTSTDLVTDLPADFAVFGQGVDTTMADLKGGTTGQILSKATNTDMDFVWTNAAPGDITGVTAGTGITGGGTSGTVTVTNDMATTITTSGDLIYGTGSGTYTRRGIGSTGQVLTVSGGVPAWTTPSSGSMTLLQTFTFDNTVTNYTYSSIPSTYTNLLVIGSGIQFAGTAAESGPINIVINGDTGSNYNGQQIRANPTLSQNSGNGAAFDIGIVGANTTDSSIRFGQFALTIYGYASSTLYKAMTSFGCATNDNVFKQNISMCQWNNTAAITSLKFIDPYAKNFKAGTIRIYGVN</sequence>
<accession>A0A6J5R2K8</accession>
<gene>
    <name evidence="2" type="ORF">UFOVP1218_6</name>
    <name evidence="1" type="ORF">UFOVP489_15</name>
</gene>
<evidence type="ECO:0000313" key="1">
    <source>
        <dbReference type="EMBL" id="CAB4145487.1"/>
    </source>
</evidence>
<protein>
    <recommendedName>
        <fullName evidence="3">Bacteriophage lambda, Stf, side tail fibre-repeat-2</fullName>
    </recommendedName>
</protein>
<reference evidence="2" key="1">
    <citation type="submission" date="2020-05" db="EMBL/GenBank/DDBJ databases">
        <authorList>
            <person name="Chiriac C."/>
            <person name="Salcher M."/>
            <person name="Ghai R."/>
            <person name="Kavagutti S V."/>
        </authorList>
    </citation>
    <scope>NUCLEOTIDE SEQUENCE</scope>
</reference>
<dbReference type="EMBL" id="LR796458">
    <property type="protein sequence ID" value="CAB4145487.1"/>
    <property type="molecule type" value="Genomic_DNA"/>
</dbReference>
<dbReference type="EMBL" id="LR797160">
    <property type="protein sequence ID" value="CAB4190983.1"/>
    <property type="molecule type" value="Genomic_DNA"/>
</dbReference>
<name>A0A6J5R2K8_9CAUD</name>
<proteinExistence type="predicted"/>
<evidence type="ECO:0008006" key="3">
    <source>
        <dbReference type="Google" id="ProtNLM"/>
    </source>
</evidence>